<reference evidence="2" key="1">
    <citation type="submission" date="2020-05" db="EMBL/GenBank/DDBJ databases">
        <authorList>
            <person name="Chiriac C."/>
            <person name="Salcher M."/>
            <person name="Ghai R."/>
            <person name="Kavagutti S V."/>
        </authorList>
    </citation>
    <scope>NUCLEOTIDE SEQUENCE</scope>
</reference>
<evidence type="ECO:0000259" key="1">
    <source>
        <dbReference type="Pfam" id="PF00814"/>
    </source>
</evidence>
<protein>
    <submittedName>
        <fullName evidence="2">Unannotated protein</fullName>
    </submittedName>
</protein>
<dbReference type="SUPFAM" id="SSF53067">
    <property type="entry name" value="Actin-like ATPase domain"/>
    <property type="match status" value="2"/>
</dbReference>
<name>A0A6J7UVS5_9ZZZZ</name>
<sequence>MLILGIETATVQAGCAIGGHEGVLASAHSAKGKRHAENLTPAIAFICEQAQIELSEIGLVAVDIGPGLFTGLRVGVATAKAVAFALRVPMIGVSSLDLLAFPVRFTPRLIVAAIDARRNELYYALYRQVPGGVQRISEPTVGSADDLASELLALSEEVLLVGDGAHRYREAFDGLTKVEIVDQGNSFPSAASLVQLAHAQALREDFQQIDSIQPMYLRRPDAEINWATRDSAP</sequence>
<dbReference type="EMBL" id="CAFBQW010000292">
    <property type="protein sequence ID" value="CAB5069222.1"/>
    <property type="molecule type" value="Genomic_DNA"/>
</dbReference>
<dbReference type="PANTHER" id="PTHR11735">
    <property type="entry name" value="TRNA N6-ADENOSINE THREONYLCARBAMOYLTRANSFERASE"/>
    <property type="match status" value="1"/>
</dbReference>
<dbReference type="AlphaFoldDB" id="A0A6J7UVS5"/>
<dbReference type="PANTHER" id="PTHR11735:SF11">
    <property type="entry name" value="TRNA THREONYLCARBAMOYLADENOSINE BIOSYNTHESIS PROTEIN TSAB"/>
    <property type="match status" value="1"/>
</dbReference>
<dbReference type="InterPro" id="IPR000905">
    <property type="entry name" value="Gcp-like_dom"/>
</dbReference>
<gene>
    <name evidence="2" type="ORF">UFOPK4354_01879</name>
</gene>
<dbReference type="Pfam" id="PF00814">
    <property type="entry name" value="TsaD"/>
    <property type="match status" value="1"/>
</dbReference>
<proteinExistence type="predicted"/>
<accession>A0A6J7UVS5</accession>
<dbReference type="Gene3D" id="3.30.420.40">
    <property type="match status" value="2"/>
</dbReference>
<organism evidence="2">
    <name type="scientific">freshwater metagenome</name>
    <dbReference type="NCBI Taxonomy" id="449393"/>
    <lineage>
        <taxon>unclassified sequences</taxon>
        <taxon>metagenomes</taxon>
        <taxon>ecological metagenomes</taxon>
    </lineage>
</organism>
<evidence type="ECO:0000313" key="2">
    <source>
        <dbReference type="EMBL" id="CAB5069222.1"/>
    </source>
</evidence>
<dbReference type="GO" id="GO:0005829">
    <property type="term" value="C:cytosol"/>
    <property type="evidence" value="ECO:0007669"/>
    <property type="project" value="TreeGrafter"/>
</dbReference>
<dbReference type="NCBIfam" id="TIGR03725">
    <property type="entry name" value="T6A_YeaZ"/>
    <property type="match status" value="1"/>
</dbReference>
<dbReference type="GO" id="GO:0002949">
    <property type="term" value="P:tRNA threonylcarbamoyladenosine modification"/>
    <property type="evidence" value="ECO:0007669"/>
    <property type="project" value="InterPro"/>
</dbReference>
<dbReference type="CDD" id="cd24032">
    <property type="entry name" value="ASKHA_NBD_TsaB"/>
    <property type="match status" value="1"/>
</dbReference>
<dbReference type="InterPro" id="IPR043129">
    <property type="entry name" value="ATPase_NBD"/>
</dbReference>
<feature type="domain" description="Gcp-like" evidence="1">
    <location>
        <begin position="33"/>
        <end position="226"/>
    </location>
</feature>
<dbReference type="InterPro" id="IPR022496">
    <property type="entry name" value="T6A_TsaB"/>
</dbReference>